<dbReference type="SUPFAM" id="SSF53756">
    <property type="entry name" value="UDP-Glycosyltransferase/glycogen phosphorylase"/>
    <property type="match status" value="1"/>
</dbReference>
<evidence type="ECO:0000256" key="1">
    <source>
        <dbReference type="ARBA" id="ARBA00009995"/>
    </source>
</evidence>
<dbReference type="OrthoDB" id="5835829at2759"/>
<dbReference type="PANTHER" id="PTHR48049">
    <property type="entry name" value="GLYCOSYLTRANSFERASE"/>
    <property type="match status" value="1"/>
</dbReference>
<dbReference type="PANTHER" id="PTHR48049:SF91">
    <property type="entry name" value="UDP-GLYCOSYLTRANSFERASE 79B7-RELATED"/>
    <property type="match status" value="1"/>
</dbReference>
<protein>
    <submittedName>
        <fullName evidence="3">Uncharacterized protein</fullName>
    </submittedName>
</protein>
<dbReference type="Gene3D" id="3.40.50.2000">
    <property type="entry name" value="Glycogen Phosphorylase B"/>
    <property type="match status" value="2"/>
</dbReference>
<dbReference type="AlphaFoldDB" id="A0A314ZFS2"/>
<accession>A0A314ZFS2</accession>
<dbReference type="GO" id="GO:0035251">
    <property type="term" value="F:UDP-glucosyltransferase activity"/>
    <property type="evidence" value="ECO:0007669"/>
    <property type="project" value="InterPro"/>
</dbReference>
<organism evidence="3 4">
    <name type="scientific">Prunus yedoensis var. nudiflora</name>
    <dbReference type="NCBI Taxonomy" id="2094558"/>
    <lineage>
        <taxon>Eukaryota</taxon>
        <taxon>Viridiplantae</taxon>
        <taxon>Streptophyta</taxon>
        <taxon>Embryophyta</taxon>
        <taxon>Tracheophyta</taxon>
        <taxon>Spermatophyta</taxon>
        <taxon>Magnoliopsida</taxon>
        <taxon>eudicotyledons</taxon>
        <taxon>Gunneridae</taxon>
        <taxon>Pentapetalae</taxon>
        <taxon>rosids</taxon>
        <taxon>fabids</taxon>
        <taxon>Rosales</taxon>
        <taxon>Rosaceae</taxon>
        <taxon>Amygdaloideae</taxon>
        <taxon>Amygdaleae</taxon>
        <taxon>Prunus</taxon>
    </lineage>
</organism>
<proteinExistence type="inferred from homology"/>
<comment type="similarity">
    <text evidence="1">Belongs to the UDP-glycosyltransferase family.</text>
</comment>
<evidence type="ECO:0000313" key="4">
    <source>
        <dbReference type="Proteomes" id="UP000250321"/>
    </source>
</evidence>
<dbReference type="EMBL" id="PJQY01000221">
    <property type="protein sequence ID" value="PQQ15711.1"/>
    <property type="molecule type" value="Genomic_DNA"/>
</dbReference>
<dbReference type="STRING" id="2094558.A0A314ZFS2"/>
<reference evidence="3 4" key="1">
    <citation type="submission" date="2018-02" db="EMBL/GenBank/DDBJ databases">
        <title>Draft genome of wild Prunus yedoensis var. nudiflora.</title>
        <authorList>
            <person name="Baek S."/>
            <person name="Kim J.-H."/>
            <person name="Choi K."/>
            <person name="Kim G.-B."/>
            <person name="Cho A."/>
            <person name="Jang H."/>
            <person name="Shin C.-H."/>
            <person name="Yu H.-J."/>
            <person name="Mun J.-H."/>
        </authorList>
    </citation>
    <scope>NUCLEOTIDE SEQUENCE [LARGE SCALE GENOMIC DNA]</scope>
    <source>
        <strain evidence="4">cv. Jeju island</strain>
        <tissue evidence="3">Leaf</tissue>
    </source>
</reference>
<name>A0A314ZFS2_PRUYE</name>
<sequence>MEGHLCDYLRAQYEKPMLLTGPILGLEDSNKSSPPLEDKWAKWLEGFEAGSVVFCAFGSQLILEKDQFQELLLGFELTGLPSFFGSKATYGLCYN</sequence>
<evidence type="ECO:0000256" key="2">
    <source>
        <dbReference type="ARBA" id="ARBA00022676"/>
    </source>
</evidence>
<gene>
    <name evidence="3" type="ORF">Pyn_33131</name>
</gene>
<evidence type="ECO:0000313" key="3">
    <source>
        <dbReference type="EMBL" id="PQQ15711.1"/>
    </source>
</evidence>
<keyword evidence="2" id="KW-0808">Transferase</keyword>
<comment type="caution">
    <text evidence="3">The sequence shown here is derived from an EMBL/GenBank/DDBJ whole genome shotgun (WGS) entry which is preliminary data.</text>
</comment>
<keyword evidence="2" id="KW-0328">Glycosyltransferase</keyword>
<dbReference type="InterPro" id="IPR050481">
    <property type="entry name" value="UDP-glycosyltransf_plant"/>
</dbReference>
<dbReference type="Proteomes" id="UP000250321">
    <property type="component" value="Unassembled WGS sequence"/>
</dbReference>
<keyword evidence="4" id="KW-1185">Reference proteome</keyword>